<feature type="domain" description="BMC" evidence="4">
    <location>
        <begin position="96"/>
        <end position="182"/>
    </location>
</feature>
<evidence type="ECO:0000313" key="5">
    <source>
        <dbReference type="EMBL" id="ANI17358.1"/>
    </source>
</evidence>
<dbReference type="RefSeq" id="WP_009615720.1">
    <property type="nucleotide sequence ID" value="NZ_BDGS01000001.1"/>
</dbReference>
<dbReference type="GO" id="GO:0031469">
    <property type="term" value="C:bacterial microcompartment"/>
    <property type="evidence" value="ECO:0007669"/>
    <property type="project" value="UniProtKB-SubCell"/>
</dbReference>
<gene>
    <name evidence="5" type="ORF">A9C11_26695</name>
    <name evidence="6" type="ORF">P3W55_05105</name>
</gene>
<name>A0A127MZS2_9PSED</name>
<organism evidence="5 7">
    <name type="scientific">Pseudomonas citronellolis</name>
    <dbReference type="NCBI Taxonomy" id="53408"/>
    <lineage>
        <taxon>Bacteria</taxon>
        <taxon>Pseudomonadati</taxon>
        <taxon>Pseudomonadota</taxon>
        <taxon>Gammaproteobacteria</taxon>
        <taxon>Pseudomonadales</taxon>
        <taxon>Pseudomonadaceae</taxon>
        <taxon>Pseudomonas</taxon>
    </lineage>
</organism>
<dbReference type="KEGG" id="pcq:PcP3B5_53270"/>
<reference evidence="6" key="2">
    <citation type="submission" date="2023-03" db="EMBL/GenBank/DDBJ databases">
        <title>Draft assemblies of triclosan tolerant bacteria isolated from returned activated sludge.</title>
        <authorList>
            <person name="Van Hamelsveld S."/>
        </authorList>
    </citation>
    <scope>NUCLEOTIDE SEQUENCE</scope>
    <source>
        <strain evidence="6">GW210015_S63</strain>
    </source>
</reference>
<protein>
    <submittedName>
        <fullName evidence="6">BMC domain-containing protein</fullName>
    </submittedName>
    <submittedName>
        <fullName evidence="5">Propanediol utilization protein</fullName>
    </submittedName>
</protein>
<dbReference type="EMBL" id="CP015878">
    <property type="protein sequence ID" value="ANI17358.1"/>
    <property type="molecule type" value="Genomic_DNA"/>
</dbReference>
<dbReference type="InterPro" id="IPR000249">
    <property type="entry name" value="BMC_dom"/>
</dbReference>
<sequence length="182" mass="18860">MHHAIGLIELTSIARGVQLADLMLKSADVQLLAAKTICPGKYIAMVGGEVAAVRQAVQAGAAEGGQMLVDQFVLANIHESVLPAISGVNPVERPRALGVVETFSVAACIEAADAAVKAANVTLVRVHMAFGIGGKCYLVLTGEVADVEAAVRVACASAGEKGLLVHGMTVPRPHLDLWQHLL</sequence>
<evidence type="ECO:0000313" key="6">
    <source>
        <dbReference type="EMBL" id="MDF3841085.1"/>
    </source>
</evidence>
<evidence type="ECO:0000256" key="1">
    <source>
        <dbReference type="ARBA" id="ARBA00024322"/>
    </source>
</evidence>
<dbReference type="SMART" id="SM00877">
    <property type="entry name" value="BMC"/>
    <property type="match status" value="2"/>
</dbReference>
<dbReference type="CDD" id="cd07053">
    <property type="entry name" value="BMC_PduT_repeat1"/>
    <property type="match status" value="1"/>
</dbReference>
<dbReference type="Proteomes" id="UP001220662">
    <property type="component" value="Unassembled WGS sequence"/>
</dbReference>
<dbReference type="InterPro" id="IPR044872">
    <property type="entry name" value="CcmK/CsoS1_BMC"/>
</dbReference>
<dbReference type="AlphaFoldDB" id="A0A127MZS2"/>
<dbReference type="Gene3D" id="3.30.70.1710">
    <property type="match status" value="2"/>
</dbReference>
<dbReference type="PANTHER" id="PTHR33941">
    <property type="entry name" value="PROPANEDIOL UTILIZATION PROTEIN PDUA"/>
    <property type="match status" value="1"/>
</dbReference>
<comment type="similarity">
    <text evidence="3">Belongs to the bacterial microcompartments protein family.</text>
</comment>
<dbReference type="SUPFAM" id="SSF143414">
    <property type="entry name" value="CcmK-like"/>
    <property type="match status" value="2"/>
</dbReference>
<dbReference type="InterPro" id="IPR011238">
    <property type="entry name" value="Micro_shell_prot_PduT"/>
</dbReference>
<comment type="subcellular location">
    <subcellularLocation>
        <location evidence="1">Bacterial microcompartment</location>
    </subcellularLocation>
</comment>
<evidence type="ECO:0000256" key="3">
    <source>
        <dbReference type="PROSITE-ProRule" id="PRU01278"/>
    </source>
</evidence>
<dbReference type="CDD" id="cd07054">
    <property type="entry name" value="BMC_PduT_repeat2"/>
    <property type="match status" value="1"/>
</dbReference>
<dbReference type="Proteomes" id="UP000077748">
    <property type="component" value="Chromosome"/>
</dbReference>
<reference evidence="5 7" key="1">
    <citation type="submission" date="2016-05" db="EMBL/GenBank/DDBJ databases">
        <title>Genome Sequence of Pseudomonas citronellolis Strain SJTE-3, an Estrogens and Persistent Organic Pollutants degradation strain.</title>
        <authorList>
            <person name="Liang R."/>
        </authorList>
    </citation>
    <scope>NUCLEOTIDE SEQUENCE [LARGE SCALE GENOMIC DNA]</scope>
    <source>
        <strain evidence="5 7">SJTE-3</strain>
    </source>
</reference>
<dbReference type="PANTHER" id="PTHR33941:SF10">
    <property type="entry name" value="BACTERIAL MICROCOMPARTMENT SHELL PROTEIN EUTM"/>
    <property type="match status" value="1"/>
</dbReference>
<keyword evidence="2" id="KW-1283">Bacterial microcompartment</keyword>
<feature type="domain" description="BMC" evidence="4">
    <location>
        <begin position="4"/>
        <end position="86"/>
    </location>
</feature>
<dbReference type="STRING" id="53408.A9C11_26695"/>
<dbReference type="EMBL" id="JARJLR010000103">
    <property type="protein sequence ID" value="MDF3841085.1"/>
    <property type="molecule type" value="Genomic_DNA"/>
</dbReference>
<proteinExistence type="inferred from homology"/>
<dbReference type="GeneID" id="99614607"/>
<dbReference type="InterPro" id="IPR037233">
    <property type="entry name" value="CcmK-like_sf"/>
</dbReference>
<accession>A0A127MZS2</accession>
<dbReference type="Pfam" id="PF00936">
    <property type="entry name" value="BMC"/>
    <property type="match status" value="2"/>
</dbReference>
<evidence type="ECO:0000313" key="7">
    <source>
        <dbReference type="Proteomes" id="UP000077748"/>
    </source>
</evidence>
<dbReference type="PIRSF" id="PIRSF034834">
    <property type="entry name" value="PduT"/>
    <property type="match status" value="1"/>
</dbReference>
<dbReference type="PROSITE" id="PS51930">
    <property type="entry name" value="BMC_2"/>
    <property type="match status" value="2"/>
</dbReference>
<dbReference type="InterPro" id="IPR050575">
    <property type="entry name" value="BMC_shell"/>
</dbReference>
<evidence type="ECO:0000256" key="2">
    <source>
        <dbReference type="ARBA" id="ARBA00024446"/>
    </source>
</evidence>
<evidence type="ECO:0000259" key="4">
    <source>
        <dbReference type="PROSITE" id="PS51930"/>
    </source>
</evidence>